<sequence length="447" mass="49622">MSRLFLLLALVAVGLAQYGDEGAEDNSKSTEDCPPGESPAKLPFYPAKPVKPPTYPAVKLPTYPLVKPPVYPTVRPPSYPTAKPPTYPQVRPPTYPPVKPPVKPPVYPLPVKPPVFPPVRPPTYPTVKLPTYPSVKLPVHPPPVRPPLYPQPVRPTYPTVKPPTYPPTKPPIYPPVKPSPKPPTYPPVPPPTCPTNPPPPVTPTPTPDAQQGVGFAASGNAGYETCIKSNPVVFCQQIAWWDENSRDQPAVLLSPPGFVAYSPYAESLQQSDIATLATDRTQCMDIPCICQFARGSYSNNQCRLPRNQVYGKVVRKEFRMMTDDERSRFRNAMWSIRLVQYLALSKIHSSYVTSPAAHSGPAFLPWHREFLKRLEMALRQYDPYVFLPYWDSTLDAALDDPKASVMWSEELMGSTDSNGTLNSGLFAYWQSQLVSLGGKCSLRLFLH</sequence>
<keyword evidence="1" id="KW-0479">Metal-binding</keyword>
<dbReference type="PROSITE" id="PS00497">
    <property type="entry name" value="TYROSINASE_1"/>
    <property type="match status" value="1"/>
</dbReference>
<evidence type="ECO:0000256" key="2">
    <source>
        <dbReference type="SAM" id="MobiDB-lite"/>
    </source>
</evidence>
<dbReference type="PRINTS" id="PR01217">
    <property type="entry name" value="PRICHEXTENSN"/>
</dbReference>
<feature type="region of interest" description="Disordered" evidence="2">
    <location>
        <begin position="150"/>
        <end position="207"/>
    </location>
</feature>
<dbReference type="Gene3D" id="1.10.1280.10">
    <property type="entry name" value="Di-copper center containing domain from catechol oxidase"/>
    <property type="match status" value="1"/>
</dbReference>
<name>A0A368FM62_ANCCA</name>
<gene>
    <name evidence="5" type="ORF">ANCCAN_20902</name>
</gene>
<dbReference type="PANTHER" id="PTHR11474">
    <property type="entry name" value="TYROSINASE FAMILY MEMBER"/>
    <property type="match status" value="1"/>
</dbReference>
<evidence type="ECO:0000256" key="1">
    <source>
        <dbReference type="ARBA" id="ARBA00022723"/>
    </source>
</evidence>
<feature type="domain" description="Tyrosinase copper-binding" evidence="4">
    <location>
        <begin position="358"/>
        <end position="375"/>
    </location>
</feature>
<protein>
    <recommendedName>
        <fullName evidence="4">Tyrosinase copper-binding domain-containing protein</fullName>
    </recommendedName>
</protein>
<feature type="region of interest" description="Disordered" evidence="2">
    <location>
        <begin position="21"/>
        <end position="45"/>
    </location>
</feature>
<dbReference type="AlphaFoldDB" id="A0A368FM62"/>
<dbReference type="InterPro" id="IPR008922">
    <property type="entry name" value="Di-copper_centre_dom_sf"/>
</dbReference>
<dbReference type="SUPFAM" id="SSF48056">
    <property type="entry name" value="Di-copper centre-containing domain"/>
    <property type="match status" value="1"/>
</dbReference>
<evidence type="ECO:0000259" key="4">
    <source>
        <dbReference type="PROSITE" id="PS00497"/>
    </source>
</evidence>
<comment type="caution">
    <text evidence="5">The sequence shown here is derived from an EMBL/GenBank/DDBJ whole genome shotgun (WGS) entry which is preliminary data.</text>
</comment>
<proteinExistence type="predicted"/>
<evidence type="ECO:0000313" key="6">
    <source>
        <dbReference type="Proteomes" id="UP000252519"/>
    </source>
</evidence>
<reference evidence="5 6" key="1">
    <citation type="submission" date="2014-10" db="EMBL/GenBank/DDBJ databases">
        <title>Draft genome of the hookworm Ancylostoma caninum.</title>
        <authorList>
            <person name="Mitreva M."/>
        </authorList>
    </citation>
    <scope>NUCLEOTIDE SEQUENCE [LARGE SCALE GENOMIC DNA]</scope>
    <source>
        <strain evidence="5 6">Baltimore</strain>
    </source>
</reference>
<feature type="signal peptide" evidence="3">
    <location>
        <begin position="1"/>
        <end position="16"/>
    </location>
</feature>
<feature type="chain" id="PRO_5016761795" description="Tyrosinase copper-binding domain-containing protein" evidence="3">
    <location>
        <begin position="17"/>
        <end position="447"/>
    </location>
</feature>
<evidence type="ECO:0000313" key="5">
    <source>
        <dbReference type="EMBL" id="RCN33276.1"/>
    </source>
</evidence>
<dbReference type="PANTHER" id="PTHR11474:SF21">
    <property type="entry name" value="SHKT DOMAIN-CONTAINING PROTEIN"/>
    <property type="match status" value="1"/>
</dbReference>
<feature type="compositionally biased region" description="Pro residues" evidence="2">
    <location>
        <begin position="150"/>
        <end position="206"/>
    </location>
</feature>
<keyword evidence="3" id="KW-0732">Signal</keyword>
<dbReference type="STRING" id="29170.A0A368FM62"/>
<accession>A0A368FM62</accession>
<evidence type="ECO:0000256" key="3">
    <source>
        <dbReference type="SAM" id="SignalP"/>
    </source>
</evidence>
<dbReference type="Proteomes" id="UP000252519">
    <property type="component" value="Unassembled WGS sequence"/>
</dbReference>
<dbReference type="InterPro" id="IPR050316">
    <property type="entry name" value="Tyrosinase/Hemocyanin"/>
</dbReference>
<organism evidence="5 6">
    <name type="scientific">Ancylostoma caninum</name>
    <name type="common">Dog hookworm</name>
    <dbReference type="NCBI Taxonomy" id="29170"/>
    <lineage>
        <taxon>Eukaryota</taxon>
        <taxon>Metazoa</taxon>
        <taxon>Ecdysozoa</taxon>
        <taxon>Nematoda</taxon>
        <taxon>Chromadorea</taxon>
        <taxon>Rhabditida</taxon>
        <taxon>Rhabditina</taxon>
        <taxon>Rhabditomorpha</taxon>
        <taxon>Strongyloidea</taxon>
        <taxon>Ancylostomatidae</taxon>
        <taxon>Ancylostomatinae</taxon>
        <taxon>Ancylostoma</taxon>
    </lineage>
</organism>
<dbReference type="InterPro" id="IPR002227">
    <property type="entry name" value="Tyrosinase_Cu-bd"/>
</dbReference>
<dbReference type="Pfam" id="PF00264">
    <property type="entry name" value="Tyrosinase"/>
    <property type="match status" value="1"/>
</dbReference>
<dbReference type="GO" id="GO:0016491">
    <property type="term" value="F:oxidoreductase activity"/>
    <property type="evidence" value="ECO:0007669"/>
    <property type="project" value="InterPro"/>
</dbReference>
<dbReference type="OrthoDB" id="5851968at2759"/>
<dbReference type="GO" id="GO:0046872">
    <property type="term" value="F:metal ion binding"/>
    <property type="evidence" value="ECO:0007669"/>
    <property type="project" value="UniProtKB-KW"/>
</dbReference>
<dbReference type="EMBL" id="JOJR01000947">
    <property type="protein sequence ID" value="RCN33276.1"/>
    <property type="molecule type" value="Genomic_DNA"/>
</dbReference>
<keyword evidence="6" id="KW-1185">Reference proteome</keyword>